<dbReference type="OrthoDB" id="7437557at2759"/>
<dbReference type="AlphaFoldDB" id="A0A8B8I151"/>
<evidence type="ECO:0000256" key="1">
    <source>
        <dbReference type="SAM" id="SignalP"/>
    </source>
</evidence>
<sequence>MRVYCTLIFLFLIFEATVQLPQNGGSTKETVSVTTESLNATTQAPVNCQTVRNVSGICVIRANCNYGPGAVDFTLFAPHWYQRSCKVDEACCPIKYLIVESQTNEAVNNFEFDDDD</sequence>
<keyword evidence="2" id="KW-1185">Reference proteome</keyword>
<reference evidence="3" key="1">
    <citation type="submission" date="2025-08" db="UniProtKB">
        <authorList>
            <consortium name="RefSeq"/>
        </authorList>
    </citation>
    <scope>IDENTIFICATION</scope>
    <source>
        <tissue evidence="3">Whole body</tissue>
    </source>
</reference>
<dbReference type="RefSeq" id="XP_026490715.2">
    <property type="nucleotide sequence ID" value="XM_026634930.2"/>
</dbReference>
<dbReference type="OMA" id="CVIRANC"/>
<feature type="signal peptide" evidence="1">
    <location>
        <begin position="1"/>
        <end position="19"/>
    </location>
</feature>
<dbReference type="GeneID" id="113396865"/>
<protein>
    <submittedName>
        <fullName evidence="3">Uncharacterized protein LOC113396865</fullName>
    </submittedName>
</protein>
<dbReference type="Proteomes" id="UP001652626">
    <property type="component" value="Chromosome 29"/>
</dbReference>
<name>A0A8B8I151_VANTA</name>
<keyword evidence="1" id="KW-0732">Signal</keyword>
<gene>
    <name evidence="3" type="primary">LOC113396865</name>
</gene>
<evidence type="ECO:0000313" key="3">
    <source>
        <dbReference type="RefSeq" id="XP_026490715.2"/>
    </source>
</evidence>
<feature type="chain" id="PRO_5047354845" evidence="1">
    <location>
        <begin position="20"/>
        <end position="116"/>
    </location>
</feature>
<evidence type="ECO:0000313" key="2">
    <source>
        <dbReference type="Proteomes" id="UP001652626"/>
    </source>
</evidence>
<proteinExistence type="predicted"/>
<organism evidence="2 3">
    <name type="scientific">Vanessa tameamea</name>
    <name type="common">Kamehameha butterfly</name>
    <dbReference type="NCBI Taxonomy" id="334116"/>
    <lineage>
        <taxon>Eukaryota</taxon>
        <taxon>Metazoa</taxon>
        <taxon>Ecdysozoa</taxon>
        <taxon>Arthropoda</taxon>
        <taxon>Hexapoda</taxon>
        <taxon>Insecta</taxon>
        <taxon>Pterygota</taxon>
        <taxon>Neoptera</taxon>
        <taxon>Endopterygota</taxon>
        <taxon>Lepidoptera</taxon>
        <taxon>Glossata</taxon>
        <taxon>Ditrysia</taxon>
        <taxon>Papilionoidea</taxon>
        <taxon>Nymphalidae</taxon>
        <taxon>Nymphalinae</taxon>
        <taxon>Vanessa</taxon>
    </lineage>
</organism>
<accession>A0A8B8I151</accession>